<evidence type="ECO:0000256" key="3">
    <source>
        <dbReference type="ARBA" id="ARBA00013109"/>
    </source>
</evidence>
<evidence type="ECO:0000259" key="10">
    <source>
        <dbReference type="Pfam" id="PF02602"/>
    </source>
</evidence>
<gene>
    <name evidence="11" type="ordered locus">Thicy_1630</name>
</gene>
<dbReference type="Pfam" id="PF02602">
    <property type="entry name" value="HEM4"/>
    <property type="match status" value="1"/>
</dbReference>
<protein>
    <recommendedName>
        <fullName evidence="7 9">Uroporphyrinogen-III synthase</fullName>
        <ecNumber evidence="3 9">4.2.1.75</ecNumber>
    </recommendedName>
</protein>
<evidence type="ECO:0000256" key="9">
    <source>
        <dbReference type="RuleBase" id="RU366031"/>
    </source>
</evidence>
<dbReference type="STRING" id="717773.Thicy_1630"/>
<evidence type="ECO:0000256" key="8">
    <source>
        <dbReference type="ARBA" id="ARBA00048617"/>
    </source>
</evidence>
<dbReference type="GO" id="GO:0006780">
    <property type="term" value="P:uroporphyrinogen III biosynthetic process"/>
    <property type="evidence" value="ECO:0007669"/>
    <property type="project" value="UniProtKB-UniRule"/>
</dbReference>
<dbReference type="GO" id="GO:0006782">
    <property type="term" value="P:protoporphyrinogen IX biosynthetic process"/>
    <property type="evidence" value="ECO:0007669"/>
    <property type="project" value="UniProtKB-UniRule"/>
</dbReference>
<dbReference type="AlphaFoldDB" id="F6DBI5"/>
<proteinExistence type="inferred from homology"/>
<dbReference type="OrthoDB" id="9787650at2"/>
<feature type="domain" description="Tetrapyrrole biosynthesis uroporphyrinogen III synthase" evidence="10">
    <location>
        <begin position="25"/>
        <end position="256"/>
    </location>
</feature>
<organism evidence="11 12">
    <name type="scientific">Thiomicrospira cyclica (strain DSM 14477 / JCM 11371 / ALM1)</name>
    <name type="common">Thioalkalimicrobium cyclicum</name>
    <dbReference type="NCBI Taxonomy" id="717773"/>
    <lineage>
        <taxon>Bacteria</taxon>
        <taxon>Pseudomonadati</taxon>
        <taxon>Pseudomonadota</taxon>
        <taxon>Gammaproteobacteria</taxon>
        <taxon>Thiotrichales</taxon>
        <taxon>Piscirickettsiaceae</taxon>
        <taxon>Thiomicrospira</taxon>
    </lineage>
</organism>
<dbReference type="SUPFAM" id="SSF69618">
    <property type="entry name" value="HemD-like"/>
    <property type="match status" value="1"/>
</dbReference>
<dbReference type="EMBL" id="CP002776">
    <property type="protein sequence ID" value="AEG32387.1"/>
    <property type="molecule type" value="Genomic_DNA"/>
</dbReference>
<comment type="pathway">
    <text evidence="1 9">Porphyrin-containing compound metabolism; protoporphyrin-IX biosynthesis; coproporphyrinogen-III from 5-aminolevulinate: step 3/4.</text>
</comment>
<dbReference type="HOGENOM" id="CLU_011276_9_4_6"/>
<dbReference type="Proteomes" id="UP000009232">
    <property type="component" value="Chromosome"/>
</dbReference>
<dbReference type="RefSeq" id="WP_013836157.1">
    <property type="nucleotide sequence ID" value="NC_015581.1"/>
</dbReference>
<dbReference type="Gene3D" id="3.40.50.10090">
    <property type="match status" value="2"/>
</dbReference>
<dbReference type="InterPro" id="IPR039793">
    <property type="entry name" value="UROS/Hem4"/>
</dbReference>
<evidence type="ECO:0000256" key="2">
    <source>
        <dbReference type="ARBA" id="ARBA00008133"/>
    </source>
</evidence>
<evidence type="ECO:0000256" key="4">
    <source>
        <dbReference type="ARBA" id="ARBA00023239"/>
    </source>
</evidence>
<dbReference type="InterPro" id="IPR036108">
    <property type="entry name" value="4pyrrol_syn_uPrphyn_synt_sf"/>
</dbReference>
<evidence type="ECO:0000313" key="11">
    <source>
        <dbReference type="EMBL" id="AEG32387.1"/>
    </source>
</evidence>
<evidence type="ECO:0000256" key="1">
    <source>
        <dbReference type="ARBA" id="ARBA00004772"/>
    </source>
</evidence>
<dbReference type="eggNOG" id="COG1587">
    <property type="taxonomic scope" value="Bacteria"/>
</dbReference>
<keyword evidence="5 9" id="KW-0627">Porphyrin biosynthesis</keyword>
<keyword evidence="12" id="KW-1185">Reference proteome</keyword>
<name>F6DBI5_THICA</name>
<dbReference type="GO" id="GO:0004852">
    <property type="term" value="F:uroporphyrinogen-III synthase activity"/>
    <property type="evidence" value="ECO:0007669"/>
    <property type="project" value="UniProtKB-UniRule"/>
</dbReference>
<dbReference type="PANTHER" id="PTHR38042:SF1">
    <property type="entry name" value="UROPORPHYRINOGEN-III SYNTHASE, CHLOROPLASTIC"/>
    <property type="match status" value="1"/>
</dbReference>
<evidence type="ECO:0000313" key="12">
    <source>
        <dbReference type="Proteomes" id="UP000009232"/>
    </source>
</evidence>
<comment type="function">
    <text evidence="6 9">Catalyzes cyclization of the linear tetrapyrrole, hydroxymethylbilane, to the macrocyclic uroporphyrinogen III.</text>
</comment>
<comment type="catalytic activity">
    <reaction evidence="8 9">
        <text>hydroxymethylbilane = uroporphyrinogen III + H2O</text>
        <dbReference type="Rhea" id="RHEA:18965"/>
        <dbReference type="ChEBI" id="CHEBI:15377"/>
        <dbReference type="ChEBI" id="CHEBI:57308"/>
        <dbReference type="ChEBI" id="CHEBI:57845"/>
        <dbReference type="EC" id="4.2.1.75"/>
    </reaction>
</comment>
<dbReference type="EC" id="4.2.1.75" evidence="3 9"/>
<dbReference type="KEGG" id="tcy:Thicy_1630"/>
<dbReference type="InterPro" id="IPR003754">
    <property type="entry name" value="4pyrrol_synth_uPrphyn_synth"/>
</dbReference>
<keyword evidence="4 9" id="KW-0456">Lyase</keyword>
<evidence type="ECO:0000256" key="7">
    <source>
        <dbReference type="ARBA" id="ARBA00040167"/>
    </source>
</evidence>
<accession>F6DBI5</accession>
<dbReference type="CDD" id="cd06578">
    <property type="entry name" value="HemD"/>
    <property type="match status" value="1"/>
</dbReference>
<comment type="similarity">
    <text evidence="2 9">Belongs to the uroporphyrinogen-III synthase family.</text>
</comment>
<evidence type="ECO:0000256" key="5">
    <source>
        <dbReference type="ARBA" id="ARBA00023244"/>
    </source>
</evidence>
<evidence type="ECO:0000256" key="6">
    <source>
        <dbReference type="ARBA" id="ARBA00037589"/>
    </source>
</evidence>
<dbReference type="PANTHER" id="PTHR38042">
    <property type="entry name" value="UROPORPHYRINOGEN-III SYNTHASE, CHLOROPLASTIC"/>
    <property type="match status" value="1"/>
</dbReference>
<reference evidence="11 12" key="1">
    <citation type="submission" date="2011-05" db="EMBL/GenBank/DDBJ databases">
        <title>Complete sequence of Thioalkalimicrobium cyclicum ALM1.</title>
        <authorList>
            <consortium name="US DOE Joint Genome Institute"/>
            <person name="Lucas S."/>
            <person name="Han J."/>
            <person name="Lapidus A."/>
            <person name="Cheng J.-F."/>
            <person name="Goodwin L."/>
            <person name="Pitluck S."/>
            <person name="Peters L."/>
            <person name="Mikhailova N."/>
            <person name="Davenport K."/>
            <person name="Han C."/>
            <person name="Tapia R."/>
            <person name="Land M."/>
            <person name="Hauser L."/>
            <person name="Kyrpides N."/>
            <person name="Ivanova N."/>
            <person name="Pagani I."/>
            <person name="Kappler U."/>
            <person name="Woyke T."/>
        </authorList>
    </citation>
    <scope>NUCLEOTIDE SEQUENCE [LARGE SCALE GENOMIC DNA]</scope>
    <source>
        <strain evidence="12">DSM 14477 / JCM 11371 / ALM1</strain>
    </source>
</reference>
<sequence length="274" mass="30343">MISLLNTRPQPQALTQAIEQAWPAQVRVIEAPLQKLVSLPLLPEPHQQFSWQTADIWVFVSANAVAFFHHALQAQDLSGPPPSVALVAVGQATWQALADLNWSGLQPLPASFDSEGMLALPVFNQVANKAIGIVRGEVGRDWLAEQLNLRGARVSFYPVYRREALPLDVSAWQTWLAPIASNQACVSCNSCCYWVLLTSQENALIWWQHYQAWCQSHPQTRELGVLSLTANVAQCLSDCGFKGQQRVCENASQSSMLKQLSQILGDSLVEERKS</sequence>